<comment type="subcellular location">
    <subcellularLocation>
        <location evidence="1">Nucleus</location>
    </subcellularLocation>
</comment>
<evidence type="ECO:0000256" key="4">
    <source>
        <dbReference type="ARBA" id="ARBA00023163"/>
    </source>
</evidence>
<evidence type="ECO:0000256" key="2">
    <source>
        <dbReference type="ARBA" id="ARBA00023015"/>
    </source>
</evidence>
<dbReference type="EMBL" id="LWDX02052137">
    <property type="protein sequence ID" value="OEL19916.1"/>
    <property type="molecule type" value="Genomic_DNA"/>
</dbReference>
<name>A0A1E5V424_9POAL</name>
<protein>
    <recommendedName>
        <fullName evidence="7">WRKY domain-containing protein</fullName>
    </recommendedName>
</protein>
<comment type="caution">
    <text evidence="8">The sequence shown here is derived from an EMBL/GenBank/DDBJ whole genome shotgun (WGS) entry which is preliminary data.</text>
</comment>
<dbReference type="STRING" id="888268.A0A1E5V424"/>
<proteinExistence type="predicted"/>
<evidence type="ECO:0000259" key="7">
    <source>
        <dbReference type="PROSITE" id="PS50811"/>
    </source>
</evidence>
<evidence type="ECO:0000313" key="8">
    <source>
        <dbReference type="EMBL" id="OEL19916.1"/>
    </source>
</evidence>
<sequence length="356" mass="39157">MTLGRQGELLAQLRELLLPSSPTSAPVVKVEESSRPLDTGHPAASCDGRRRRRRGSKRGRDDKNNRGDQHEEPAAAQPHHSCKRRYVHTAGFEFYGRRVQPSRQFLPHVSTRLTDMVGLLGRRRCLCRRKKQQKSSTSSLVTSVPDFDGYQWRKYGQKQIEGAMYSRSYYRCTRSAEQGCPAKRTVQRNDDGEDNGGAAPKYTVVYMGEHTCTANDYLEAPVILETAAAAVPNTTSTNKIRPDDDDDTINTIAPTSSAGSCTSTTTAAGIGSPAISDDITWSSSSSSDYVDDYDYGLFAVHDSWAAPPAAASAALQEMENFTGPIRSPVHIAAADCWTIDDQLLLQLVNEPIFCNF</sequence>
<dbReference type="PANTHER" id="PTHR31282">
    <property type="entry name" value="WRKY TRANSCRIPTION FACTOR 21-RELATED"/>
    <property type="match status" value="1"/>
</dbReference>
<evidence type="ECO:0000256" key="1">
    <source>
        <dbReference type="ARBA" id="ARBA00004123"/>
    </source>
</evidence>
<keyword evidence="5" id="KW-0539">Nucleus</keyword>
<dbReference type="GO" id="GO:0003700">
    <property type="term" value="F:DNA-binding transcription factor activity"/>
    <property type="evidence" value="ECO:0007669"/>
    <property type="project" value="InterPro"/>
</dbReference>
<dbReference type="InterPro" id="IPR003657">
    <property type="entry name" value="WRKY_dom"/>
</dbReference>
<dbReference type="Gene3D" id="2.20.25.80">
    <property type="entry name" value="WRKY domain"/>
    <property type="match status" value="1"/>
</dbReference>
<evidence type="ECO:0000313" key="9">
    <source>
        <dbReference type="Proteomes" id="UP000095767"/>
    </source>
</evidence>
<evidence type="ECO:0000256" key="3">
    <source>
        <dbReference type="ARBA" id="ARBA00023125"/>
    </source>
</evidence>
<dbReference type="Pfam" id="PF03106">
    <property type="entry name" value="WRKY"/>
    <property type="match status" value="1"/>
</dbReference>
<dbReference type="GO" id="GO:0043565">
    <property type="term" value="F:sequence-specific DNA binding"/>
    <property type="evidence" value="ECO:0007669"/>
    <property type="project" value="InterPro"/>
</dbReference>
<evidence type="ECO:0000256" key="6">
    <source>
        <dbReference type="SAM" id="MobiDB-lite"/>
    </source>
</evidence>
<feature type="domain" description="WRKY" evidence="7">
    <location>
        <begin position="148"/>
        <end position="189"/>
    </location>
</feature>
<keyword evidence="3" id="KW-0238">DNA-binding</keyword>
<feature type="compositionally biased region" description="Basic and acidic residues" evidence="6">
    <location>
        <begin position="58"/>
        <end position="73"/>
    </location>
</feature>
<evidence type="ECO:0000256" key="5">
    <source>
        <dbReference type="ARBA" id="ARBA00023242"/>
    </source>
</evidence>
<dbReference type="InterPro" id="IPR036576">
    <property type="entry name" value="WRKY_dom_sf"/>
</dbReference>
<dbReference type="InterPro" id="IPR044810">
    <property type="entry name" value="WRKY_plant"/>
</dbReference>
<dbReference type="Proteomes" id="UP000095767">
    <property type="component" value="Unassembled WGS sequence"/>
</dbReference>
<dbReference type="PROSITE" id="PS50811">
    <property type="entry name" value="WRKY"/>
    <property type="match status" value="1"/>
</dbReference>
<keyword evidence="2" id="KW-0805">Transcription regulation</keyword>
<reference evidence="8 9" key="1">
    <citation type="submission" date="2016-09" db="EMBL/GenBank/DDBJ databases">
        <title>The draft genome of Dichanthelium oligosanthes: A C3 panicoid grass species.</title>
        <authorList>
            <person name="Studer A.J."/>
            <person name="Schnable J.C."/>
            <person name="Brutnell T.P."/>
        </authorList>
    </citation>
    <scope>NUCLEOTIDE SEQUENCE [LARGE SCALE GENOMIC DNA]</scope>
    <source>
        <strain evidence="9">cv. Kellogg 1175</strain>
        <tissue evidence="8">Leaf</tissue>
    </source>
</reference>
<dbReference type="OrthoDB" id="2021064at2759"/>
<accession>A0A1E5V424</accession>
<organism evidence="8 9">
    <name type="scientific">Dichanthelium oligosanthes</name>
    <dbReference type="NCBI Taxonomy" id="888268"/>
    <lineage>
        <taxon>Eukaryota</taxon>
        <taxon>Viridiplantae</taxon>
        <taxon>Streptophyta</taxon>
        <taxon>Embryophyta</taxon>
        <taxon>Tracheophyta</taxon>
        <taxon>Spermatophyta</taxon>
        <taxon>Magnoliopsida</taxon>
        <taxon>Liliopsida</taxon>
        <taxon>Poales</taxon>
        <taxon>Poaceae</taxon>
        <taxon>PACMAD clade</taxon>
        <taxon>Panicoideae</taxon>
        <taxon>Panicodae</taxon>
        <taxon>Paniceae</taxon>
        <taxon>Dichantheliinae</taxon>
        <taxon>Dichanthelium</taxon>
    </lineage>
</organism>
<gene>
    <name evidence="8" type="ORF">BAE44_0019065</name>
</gene>
<feature type="region of interest" description="Disordered" evidence="6">
    <location>
        <begin position="18"/>
        <end position="82"/>
    </location>
</feature>
<dbReference type="SUPFAM" id="SSF118290">
    <property type="entry name" value="WRKY DNA-binding domain"/>
    <property type="match status" value="1"/>
</dbReference>
<dbReference type="GO" id="GO:0005634">
    <property type="term" value="C:nucleus"/>
    <property type="evidence" value="ECO:0007669"/>
    <property type="project" value="UniProtKB-SubCell"/>
</dbReference>
<dbReference type="AlphaFoldDB" id="A0A1E5V424"/>
<keyword evidence="9" id="KW-1185">Reference proteome</keyword>
<keyword evidence="4" id="KW-0804">Transcription</keyword>
<dbReference type="SMART" id="SM00774">
    <property type="entry name" value="WRKY"/>
    <property type="match status" value="1"/>
</dbReference>